<evidence type="ECO:0000313" key="2">
    <source>
        <dbReference type="Proteomes" id="UP000635278"/>
    </source>
</evidence>
<dbReference type="InterPro" id="IPR036692">
    <property type="entry name" value="Shew3726-like_sf"/>
</dbReference>
<dbReference type="SUPFAM" id="SSF160272">
    <property type="entry name" value="Shew3726-like"/>
    <property type="match status" value="1"/>
</dbReference>
<name>A0ABX0JU68_9PROT</name>
<comment type="caution">
    <text evidence="1">The sequence shown here is derived from an EMBL/GenBank/DDBJ whole genome shotgun (WGS) entry which is preliminary data.</text>
</comment>
<dbReference type="Pfam" id="PF07369">
    <property type="entry name" value="DUF1488"/>
    <property type="match status" value="1"/>
</dbReference>
<keyword evidence="2" id="KW-1185">Reference proteome</keyword>
<sequence length="119" mass="12567">MTSTLPTSEQTETGPIPFEITAGTRRISCGVSAEALDAAAGLRSPSTEAARRQSFNRFRVLIHAAAKLKLDRCGKIPDGMIILGSDDLRHVPAEKGMPIFGGIPRKPAVSLSEPSPVTA</sequence>
<dbReference type="EMBL" id="WOTB01000012">
    <property type="protein sequence ID" value="NHN85089.1"/>
    <property type="molecule type" value="Genomic_DNA"/>
</dbReference>
<reference evidence="1 2" key="1">
    <citation type="journal article" date="2020" name="Int. J. Syst. Evol. Microbiol.">
        <title>Novel acetic acid bacteria from cider fermentations: Acetobacter conturbans sp. nov. and Acetobacter fallax sp. nov.</title>
        <authorList>
            <person name="Sombolestani A.S."/>
            <person name="Cleenwerck I."/>
            <person name="Cnockaert M."/>
            <person name="Borremans W."/>
            <person name="Wieme A.D."/>
            <person name="De Vuyst L."/>
            <person name="Vandamme P."/>
        </authorList>
    </citation>
    <scope>NUCLEOTIDE SEQUENCE [LARGE SCALE GENOMIC DNA]</scope>
    <source>
        <strain evidence="1 2">LMG 30640</strain>
    </source>
</reference>
<proteinExistence type="predicted"/>
<gene>
    <name evidence="1" type="ORF">GOB93_10610</name>
</gene>
<dbReference type="RefSeq" id="WP_173583476.1">
    <property type="nucleotide sequence ID" value="NZ_WOTB01000012.1"/>
</dbReference>
<dbReference type="Proteomes" id="UP000635278">
    <property type="component" value="Unassembled WGS sequence"/>
</dbReference>
<protein>
    <submittedName>
        <fullName evidence="1">DUF1488 family protein</fullName>
    </submittedName>
</protein>
<organism evidence="1 2">
    <name type="scientific">Acetobacter musti</name>
    <dbReference type="NCBI Taxonomy" id="864732"/>
    <lineage>
        <taxon>Bacteria</taxon>
        <taxon>Pseudomonadati</taxon>
        <taxon>Pseudomonadota</taxon>
        <taxon>Alphaproteobacteria</taxon>
        <taxon>Acetobacterales</taxon>
        <taxon>Acetobacteraceae</taxon>
        <taxon>Acetobacter</taxon>
    </lineage>
</organism>
<accession>A0ABX0JU68</accession>
<dbReference type="InterPro" id="IPR009962">
    <property type="entry name" value="DUF1488"/>
</dbReference>
<evidence type="ECO:0000313" key="1">
    <source>
        <dbReference type="EMBL" id="NHN85089.1"/>
    </source>
</evidence>